<dbReference type="Pfam" id="PF11799">
    <property type="entry name" value="IMS_C"/>
    <property type="match status" value="1"/>
</dbReference>
<dbReference type="GO" id="GO:0003684">
    <property type="term" value="F:damaged DNA binding"/>
    <property type="evidence" value="ECO:0007669"/>
    <property type="project" value="InterPro"/>
</dbReference>
<dbReference type="GO" id="GO:0042276">
    <property type="term" value="P:error-prone translesion synthesis"/>
    <property type="evidence" value="ECO:0007669"/>
    <property type="project" value="TreeGrafter"/>
</dbReference>
<dbReference type="InterPro" id="IPR017961">
    <property type="entry name" value="DNA_pol_Y-fam_little_finger"/>
</dbReference>
<gene>
    <name evidence="3" type="ORF">ESB00_05485</name>
</gene>
<dbReference type="Gene3D" id="3.40.1170.60">
    <property type="match status" value="1"/>
</dbReference>
<dbReference type="SUPFAM" id="SSF56672">
    <property type="entry name" value="DNA/RNA polymerases"/>
    <property type="match status" value="1"/>
</dbReference>
<evidence type="ECO:0000256" key="1">
    <source>
        <dbReference type="ARBA" id="ARBA00010945"/>
    </source>
</evidence>
<dbReference type="PANTHER" id="PTHR11076:SF34">
    <property type="entry name" value="PROTEIN UMUC"/>
    <property type="match status" value="1"/>
</dbReference>
<dbReference type="Proteomes" id="UP000290218">
    <property type="component" value="Unassembled WGS sequence"/>
</dbReference>
<dbReference type="InterPro" id="IPR001126">
    <property type="entry name" value="UmuC"/>
</dbReference>
<dbReference type="RefSeq" id="WP_129046715.1">
    <property type="nucleotide sequence ID" value="NZ_SDHX01000001.1"/>
</dbReference>
<dbReference type="InterPro" id="IPR043128">
    <property type="entry name" value="Rev_trsase/Diguanyl_cyclase"/>
</dbReference>
<dbReference type="Pfam" id="PF00817">
    <property type="entry name" value="IMS"/>
    <property type="match status" value="1"/>
</dbReference>
<dbReference type="InterPro" id="IPR050116">
    <property type="entry name" value="DNA_polymerase-Y"/>
</dbReference>
<organism evidence="3 4">
    <name type="scientific">Oleiharenicola lentus</name>
    <dbReference type="NCBI Taxonomy" id="2508720"/>
    <lineage>
        <taxon>Bacteria</taxon>
        <taxon>Pseudomonadati</taxon>
        <taxon>Verrucomicrobiota</taxon>
        <taxon>Opitutia</taxon>
        <taxon>Opitutales</taxon>
        <taxon>Opitutaceae</taxon>
        <taxon>Oleiharenicola</taxon>
    </lineage>
</organism>
<evidence type="ECO:0000313" key="3">
    <source>
        <dbReference type="EMBL" id="RXK55350.1"/>
    </source>
</evidence>
<dbReference type="PROSITE" id="PS50173">
    <property type="entry name" value="UMUC"/>
    <property type="match status" value="1"/>
</dbReference>
<dbReference type="GO" id="GO:0003887">
    <property type="term" value="F:DNA-directed DNA polymerase activity"/>
    <property type="evidence" value="ECO:0007669"/>
    <property type="project" value="TreeGrafter"/>
</dbReference>
<dbReference type="PANTHER" id="PTHR11076">
    <property type="entry name" value="DNA REPAIR POLYMERASE UMUC / TRANSFERASE FAMILY MEMBER"/>
    <property type="match status" value="1"/>
</dbReference>
<feature type="domain" description="UmuC" evidence="2">
    <location>
        <begin position="6"/>
        <end position="189"/>
    </location>
</feature>
<comment type="caution">
    <text evidence="3">The sequence shown here is derived from an EMBL/GenBank/DDBJ whole genome shotgun (WGS) entry which is preliminary data.</text>
</comment>
<evidence type="ECO:0000313" key="4">
    <source>
        <dbReference type="Proteomes" id="UP000290218"/>
    </source>
</evidence>
<dbReference type="AlphaFoldDB" id="A0A4Q1C907"/>
<reference evidence="3 4" key="1">
    <citation type="submission" date="2019-01" db="EMBL/GenBank/DDBJ databases">
        <title>Lacunisphaera sp. strain TWA-58.</title>
        <authorList>
            <person name="Chen W.-M."/>
        </authorList>
    </citation>
    <scope>NUCLEOTIDE SEQUENCE [LARGE SCALE GENOMIC DNA]</scope>
    <source>
        <strain evidence="3 4">TWA-58</strain>
    </source>
</reference>
<dbReference type="Gene3D" id="1.10.150.20">
    <property type="entry name" value="5' to 3' exonuclease, C-terminal subdomain"/>
    <property type="match status" value="1"/>
</dbReference>
<dbReference type="EMBL" id="SDHX01000001">
    <property type="protein sequence ID" value="RXK55350.1"/>
    <property type="molecule type" value="Genomic_DNA"/>
</dbReference>
<dbReference type="GO" id="GO:0005829">
    <property type="term" value="C:cytosol"/>
    <property type="evidence" value="ECO:0007669"/>
    <property type="project" value="TreeGrafter"/>
</dbReference>
<name>A0A4Q1C907_9BACT</name>
<proteinExistence type="inferred from homology"/>
<accession>A0A4Q1C907</accession>
<dbReference type="GO" id="GO:0009432">
    <property type="term" value="P:SOS response"/>
    <property type="evidence" value="ECO:0007669"/>
    <property type="project" value="TreeGrafter"/>
</dbReference>
<dbReference type="Gene3D" id="3.30.70.270">
    <property type="match status" value="1"/>
</dbReference>
<dbReference type="GO" id="GO:0006281">
    <property type="term" value="P:DNA repair"/>
    <property type="evidence" value="ECO:0007669"/>
    <property type="project" value="InterPro"/>
</dbReference>
<sequence>MHPLRTLAVDFNSFFASCEQQECPPLRGRPVAVVPVVADTTCTISVSYAAKARGVRAEMGVGEAKLRCPELALVEARPEVYIAYHRRLREAIEACIHVSEIKSIDEMECDLTATFAPREKAERVAREIKARVRRAVGSCLTSSIGIAPNWMLAKMASDLQKPDGLVVIEERDLPARLLGLKLQDFLGIGERMEARLLAHGIDTVAKLYAATKAELRGVWGGVEGERMFCRLRGEHIPFHCESHKTVGHSHVLPPALRTDVRAGAVLHRLLQKAAMRLRHIAHCAGALSVFVGYRDDAKWADEIRFNETQDTFALSRALALVWARRPAELRRRAPLQVGVVLTRLLPLHTHTPDLFDTGQADARERLFGAVDTLNQTYGHGTVYLGGAFGVTKDAPMRIAFTRIPTPEVEEIDPRRERRVRPLKRTEAPDFWEGC</sequence>
<evidence type="ECO:0000259" key="2">
    <source>
        <dbReference type="PROSITE" id="PS50173"/>
    </source>
</evidence>
<dbReference type="OrthoDB" id="9808813at2"/>
<comment type="similarity">
    <text evidence="1">Belongs to the DNA polymerase type-Y family.</text>
</comment>
<dbReference type="InterPro" id="IPR043502">
    <property type="entry name" value="DNA/RNA_pol_sf"/>
</dbReference>
<keyword evidence="4" id="KW-1185">Reference proteome</keyword>
<protein>
    <submittedName>
        <fullName evidence="3">DNA polymerase</fullName>
    </submittedName>
</protein>